<reference evidence="2 3" key="1">
    <citation type="submission" date="2018-11" db="EMBL/GenBank/DDBJ databases">
        <title>Draft genome analysis of Rheinheimera mesophila isolated from an industrial waste site.</title>
        <authorList>
            <person name="Yu Q."/>
            <person name="Qi Y."/>
            <person name="Zhang H."/>
            <person name="Lu Y."/>
            <person name="Pu J."/>
        </authorList>
    </citation>
    <scope>NUCLEOTIDE SEQUENCE [LARGE SCALE GENOMIC DNA]</scope>
    <source>
        <strain evidence="2 3">IITR13</strain>
    </source>
</reference>
<dbReference type="EMBL" id="RRCF01000001">
    <property type="protein sequence ID" value="RRJ23763.1"/>
    <property type="molecule type" value="Genomic_DNA"/>
</dbReference>
<comment type="caution">
    <text evidence="2">The sequence shown here is derived from an EMBL/GenBank/DDBJ whole genome shotgun (WGS) entry which is preliminary data.</text>
</comment>
<accession>A0A3P3QTV7</accession>
<dbReference type="RefSeq" id="WP_046521024.1">
    <property type="nucleotide sequence ID" value="NZ_LAVS01000089.1"/>
</dbReference>
<dbReference type="InterPro" id="IPR027417">
    <property type="entry name" value="P-loop_NTPase"/>
</dbReference>
<dbReference type="OrthoDB" id="6388791at2"/>
<dbReference type="SMART" id="SM00382">
    <property type="entry name" value="AAA"/>
    <property type="match status" value="1"/>
</dbReference>
<gene>
    <name evidence="2" type="ORF">EIK76_06815</name>
</gene>
<dbReference type="Proteomes" id="UP000276260">
    <property type="component" value="Unassembled WGS sequence"/>
</dbReference>
<evidence type="ECO:0000313" key="2">
    <source>
        <dbReference type="EMBL" id="RRJ23763.1"/>
    </source>
</evidence>
<protein>
    <submittedName>
        <fullName evidence="2">AAA family ATPase</fullName>
    </submittedName>
</protein>
<dbReference type="Pfam" id="PF05621">
    <property type="entry name" value="TniB"/>
    <property type="match status" value="1"/>
</dbReference>
<dbReference type="InterPro" id="IPR008868">
    <property type="entry name" value="TniB"/>
</dbReference>
<sequence>MSLQTHSDKKFGDYVVSYPAYKAANDVLEHYFTTESSKPRAVLVHGPSGVGKSFIIKKLMEAHKAVDSLELTTAPIVFVETPAENTMNGLLQSLLKALGDPAPETGLVTNKRHRFSVLLAKLKTKLVVIDEAQDLIPKSGADAKSNNIKLLKNIMNVTNVPFTLVGTSNLLEILGIDDQIKTRVKDIVKLSYFNCFNPDQALDFADYLSSLLLTYPRKVEGFDFCHENSQGELVLNADICDLIRLALASDGCQRRIHDLLQRVADHTSPDEVITRQHFEKYWNLADLLSKRLDFNPFSKTVGFEQVAKEAQLRGLYDRDNF</sequence>
<evidence type="ECO:0000313" key="3">
    <source>
        <dbReference type="Proteomes" id="UP000276260"/>
    </source>
</evidence>
<organism evidence="2 3">
    <name type="scientific">Rheinheimera mesophila</name>
    <dbReference type="NCBI Taxonomy" id="1547515"/>
    <lineage>
        <taxon>Bacteria</taxon>
        <taxon>Pseudomonadati</taxon>
        <taxon>Pseudomonadota</taxon>
        <taxon>Gammaproteobacteria</taxon>
        <taxon>Chromatiales</taxon>
        <taxon>Chromatiaceae</taxon>
        <taxon>Rheinheimera</taxon>
    </lineage>
</organism>
<dbReference type="CDD" id="cd00009">
    <property type="entry name" value="AAA"/>
    <property type="match status" value="1"/>
</dbReference>
<dbReference type="Gene3D" id="3.40.50.300">
    <property type="entry name" value="P-loop containing nucleotide triphosphate hydrolases"/>
    <property type="match status" value="1"/>
</dbReference>
<name>A0A3P3QTV7_9GAMM</name>
<dbReference type="AlphaFoldDB" id="A0A3P3QTV7"/>
<dbReference type="SUPFAM" id="SSF52540">
    <property type="entry name" value="P-loop containing nucleoside triphosphate hydrolases"/>
    <property type="match status" value="1"/>
</dbReference>
<proteinExistence type="predicted"/>
<feature type="domain" description="AAA+ ATPase" evidence="1">
    <location>
        <begin position="38"/>
        <end position="191"/>
    </location>
</feature>
<dbReference type="InterPro" id="IPR003593">
    <property type="entry name" value="AAA+_ATPase"/>
</dbReference>
<evidence type="ECO:0000259" key="1">
    <source>
        <dbReference type="SMART" id="SM00382"/>
    </source>
</evidence>
<keyword evidence="3" id="KW-1185">Reference proteome</keyword>